<dbReference type="AlphaFoldDB" id="A0A7T7V0A5"/>
<evidence type="ECO:0000313" key="1">
    <source>
        <dbReference type="EMBL" id="QQN59448.1"/>
    </source>
</evidence>
<accession>A0A7T7V0A5</accession>
<dbReference type="GeneID" id="93133729"/>
<protein>
    <submittedName>
        <fullName evidence="1">Uncharacterized protein</fullName>
    </submittedName>
</protein>
<name>A0A7T7V0A5_9FLAO</name>
<dbReference type="EMBL" id="CP067018">
    <property type="protein sequence ID" value="QQN59448.1"/>
    <property type="molecule type" value="Genomic_DNA"/>
</dbReference>
<sequence>MENFKSLSRNALRTVIGGFNSTCSTTCSNGKNIEVTCPAGCSSIDGKHVGCNGGGSWETNICPKTDKENKETKANQDIDY</sequence>
<evidence type="ECO:0000313" key="2">
    <source>
        <dbReference type="Proteomes" id="UP000595426"/>
    </source>
</evidence>
<gene>
    <name evidence="1" type="ORF">I6H88_02350</name>
</gene>
<dbReference type="Proteomes" id="UP000595426">
    <property type="component" value="Chromosome"/>
</dbReference>
<dbReference type="RefSeq" id="WP_034866831.1">
    <property type="nucleotide sequence ID" value="NZ_CBCSDR010000001.1"/>
</dbReference>
<dbReference type="KEGG" id="egm:AYC65_12495"/>
<reference evidence="1 2" key="1">
    <citation type="submission" date="2020-12" db="EMBL/GenBank/DDBJ databases">
        <title>FDA dAtabase for Regulatory Grade micrObial Sequences (FDA-ARGOS): Supporting development and validation of Infectious Disease Dx tests.</title>
        <authorList>
            <person name="Kerrigan L."/>
            <person name="Long C."/>
            <person name="Tallon L."/>
            <person name="Sadzewicz L."/>
            <person name="Zhao X."/>
            <person name="Boylan J."/>
            <person name="Ott S."/>
            <person name="Bowen H."/>
            <person name="Vavikolanu K."/>
            <person name="Mehta A."/>
            <person name="Aluvathingal J."/>
            <person name="Nadendla S."/>
            <person name="Yan Y."/>
            <person name="Sichtig H."/>
        </authorList>
    </citation>
    <scope>NUCLEOTIDE SEQUENCE [LARGE SCALE GENOMIC DNA]</scope>
    <source>
        <strain evidence="1 2">FDAARGOS_1031</strain>
    </source>
</reference>
<dbReference type="OrthoDB" id="1449916at2"/>
<proteinExistence type="predicted"/>
<organism evidence="1 2">
    <name type="scientific">Elizabethkingia bruuniana</name>
    <dbReference type="NCBI Taxonomy" id="1756149"/>
    <lineage>
        <taxon>Bacteria</taxon>
        <taxon>Pseudomonadati</taxon>
        <taxon>Bacteroidota</taxon>
        <taxon>Flavobacteriia</taxon>
        <taxon>Flavobacteriales</taxon>
        <taxon>Weeksellaceae</taxon>
        <taxon>Elizabethkingia</taxon>
    </lineage>
</organism>
<keyword evidence="2" id="KW-1185">Reference proteome</keyword>